<evidence type="ECO:0000313" key="12">
    <source>
        <dbReference type="EMBL" id="AVO49260.1"/>
    </source>
</evidence>
<dbReference type="PANTHER" id="PTHR34353:SF2">
    <property type="entry name" value="CRISPR-ASSOCIATED ENDONUCLEASE CAS1 1"/>
    <property type="match status" value="1"/>
</dbReference>
<sequence length="335" mass="37122">MSTLFVDRRDIHLEHDAGALVVRDRGERLATVPLAPISRVVLRGSVTLAASVLGHLGERGIGVVVLSGRKGDATLFFGRPHNDARLRVEQCRRSLDDKFCLAYARSLVHDKLEQQCQWFNALRPRYPQARYPLTQAIEQLRQQQVRLPQARNLDSLRGQEGAAASGYFAGLRAVVPASLQFNERNRRPPRDPFNALLSLTYTLAHAETALALHGAGLDPCVGFYHQLQHSRESLACDLMEPLRPLADRLCLELVATQTLTADHFGHSAAGCLLGKAGRTRYYMAYEQHAPALRQAIREGVRSLARQVAPELPEPGTYEPPWLPTPHDSVAPDTAT</sequence>
<evidence type="ECO:0000256" key="9">
    <source>
        <dbReference type="ARBA" id="ARBA00038592"/>
    </source>
</evidence>
<dbReference type="Pfam" id="PF01867">
    <property type="entry name" value="Cas_Cas1"/>
    <property type="match status" value="1"/>
</dbReference>
<dbReference type="InterPro" id="IPR002729">
    <property type="entry name" value="CRISPR-assoc_Cas1"/>
</dbReference>
<dbReference type="RefSeq" id="WP_106683693.1">
    <property type="nucleotide sequence ID" value="NZ_CP027667.1"/>
</dbReference>
<dbReference type="InterPro" id="IPR042211">
    <property type="entry name" value="CRISPR-assoc_Cas1_N"/>
</dbReference>
<protein>
    <recommendedName>
        <fullName evidence="10">CRISPR-associated endonuclease Cas1</fullName>
        <ecNumber evidence="10">3.1.-.-</ecNumber>
    </recommendedName>
</protein>
<dbReference type="InterPro" id="IPR050646">
    <property type="entry name" value="Cas1"/>
</dbReference>
<evidence type="ECO:0000256" key="6">
    <source>
        <dbReference type="ARBA" id="ARBA00023118"/>
    </source>
</evidence>
<evidence type="ECO:0000256" key="5">
    <source>
        <dbReference type="ARBA" id="ARBA00022842"/>
    </source>
</evidence>
<keyword evidence="2 10" id="KW-0479">Metal-binding</keyword>
<dbReference type="Proteomes" id="UP000237925">
    <property type="component" value="Chromosome"/>
</dbReference>
<evidence type="ECO:0000256" key="7">
    <source>
        <dbReference type="ARBA" id="ARBA00023125"/>
    </source>
</evidence>
<evidence type="ECO:0000256" key="11">
    <source>
        <dbReference type="SAM" id="MobiDB-lite"/>
    </source>
</evidence>
<dbReference type="AlphaFoldDB" id="A0A2R3QBW1"/>
<evidence type="ECO:0000256" key="4">
    <source>
        <dbReference type="ARBA" id="ARBA00022801"/>
    </source>
</evidence>
<dbReference type="GO" id="GO:0016787">
    <property type="term" value="F:hydrolase activity"/>
    <property type="evidence" value="ECO:0007669"/>
    <property type="project" value="UniProtKB-KW"/>
</dbReference>
<evidence type="ECO:0000256" key="1">
    <source>
        <dbReference type="ARBA" id="ARBA00022722"/>
    </source>
</evidence>
<proteinExistence type="inferred from homology"/>
<dbReference type="GO" id="GO:0004519">
    <property type="term" value="F:endonuclease activity"/>
    <property type="evidence" value="ECO:0007669"/>
    <property type="project" value="UniProtKB-UniRule"/>
</dbReference>
<dbReference type="Gene3D" id="3.100.10.20">
    <property type="entry name" value="CRISPR-associated endonuclease Cas1, N-terminal domain"/>
    <property type="match status" value="1"/>
</dbReference>
<comment type="function">
    <text evidence="10">CRISPR (clustered regularly interspaced short palindromic repeat), is an adaptive immune system that provides protection against mobile genetic elements (viruses, transposable elements and conjugative plasmids). CRISPR clusters contain spacers, sequences complementary to antecedent mobile elements, and target invading nucleic acids. CRISPR clusters are transcribed and processed into CRISPR RNA (crRNA). Acts as a dsDNA endonuclease. Involved in the integration of spacer DNA into the CRISPR cassette.</text>
</comment>
<gene>
    <name evidence="10 12" type="primary">cas1</name>
    <name evidence="12" type="ORF">C6568_08275</name>
</gene>
<dbReference type="CDD" id="cd09634">
    <property type="entry name" value="Cas1_I-II-III"/>
    <property type="match status" value="1"/>
</dbReference>
<keyword evidence="13" id="KW-1185">Reference proteome</keyword>
<comment type="subunit">
    <text evidence="9 10">Homodimer, forms a heterotetramer with a Cas2 homodimer.</text>
</comment>
<dbReference type="EC" id="3.1.-.-" evidence="10"/>
<comment type="cofactor">
    <cofactor evidence="10">
        <name>Mg(2+)</name>
        <dbReference type="ChEBI" id="CHEBI:18420"/>
    </cofactor>
    <cofactor evidence="10">
        <name>Mn(2+)</name>
        <dbReference type="ChEBI" id="CHEBI:29035"/>
    </cofactor>
</comment>
<keyword evidence="8 10" id="KW-0464">Manganese</keyword>
<dbReference type="GO" id="GO:0003677">
    <property type="term" value="F:DNA binding"/>
    <property type="evidence" value="ECO:0007669"/>
    <property type="project" value="UniProtKB-KW"/>
</dbReference>
<dbReference type="NCBIfam" id="TIGR00287">
    <property type="entry name" value="cas1"/>
    <property type="match status" value="1"/>
</dbReference>
<feature type="binding site" evidence="10">
    <location>
        <position position="225"/>
    </location>
    <ligand>
        <name>Mn(2+)</name>
        <dbReference type="ChEBI" id="CHEBI:29035"/>
    </ligand>
</feature>
<accession>A0A2R3QBW1</accession>
<dbReference type="KEGG" id="mela:C6568_08275"/>
<keyword evidence="4 10" id="KW-0378">Hydrolase</keyword>
<dbReference type="GO" id="GO:0051607">
    <property type="term" value="P:defense response to virus"/>
    <property type="evidence" value="ECO:0007669"/>
    <property type="project" value="UniProtKB-UniRule"/>
</dbReference>
<keyword evidence="1 10" id="KW-0540">Nuclease</keyword>
<feature type="region of interest" description="Disordered" evidence="11">
    <location>
        <begin position="310"/>
        <end position="335"/>
    </location>
</feature>
<feature type="binding site" evidence="10">
    <location>
        <position position="240"/>
    </location>
    <ligand>
        <name>Mn(2+)</name>
        <dbReference type="ChEBI" id="CHEBI:29035"/>
    </ligand>
</feature>
<evidence type="ECO:0000313" key="13">
    <source>
        <dbReference type="Proteomes" id="UP000237925"/>
    </source>
</evidence>
<dbReference type="GO" id="GO:0046872">
    <property type="term" value="F:metal ion binding"/>
    <property type="evidence" value="ECO:0007669"/>
    <property type="project" value="UniProtKB-UniRule"/>
</dbReference>
<dbReference type="InterPro" id="IPR042206">
    <property type="entry name" value="CRISPR-assoc_Cas1_C"/>
</dbReference>
<keyword evidence="6 10" id="KW-0051">Antiviral defense</keyword>
<dbReference type="PANTHER" id="PTHR34353">
    <property type="entry name" value="CRISPR-ASSOCIATED ENDONUCLEASE CAS1 1"/>
    <property type="match status" value="1"/>
</dbReference>
<evidence type="ECO:0000256" key="2">
    <source>
        <dbReference type="ARBA" id="ARBA00022723"/>
    </source>
</evidence>
<dbReference type="Gene3D" id="1.20.120.920">
    <property type="entry name" value="CRISPR-associated endonuclease Cas1, C-terminal domain"/>
    <property type="match status" value="1"/>
</dbReference>
<keyword evidence="3 10" id="KW-0255">Endonuclease</keyword>
<evidence type="ECO:0000256" key="3">
    <source>
        <dbReference type="ARBA" id="ARBA00022759"/>
    </source>
</evidence>
<keyword evidence="7 10" id="KW-0238">DNA-binding</keyword>
<dbReference type="GO" id="GO:0043571">
    <property type="term" value="P:maintenance of CRISPR repeat elements"/>
    <property type="evidence" value="ECO:0007669"/>
    <property type="project" value="UniProtKB-UniRule"/>
</dbReference>
<dbReference type="EMBL" id="CP027667">
    <property type="protein sequence ID" value="AVO49260.1"/>
    <property type="molecule type" value="Genomic_DNA"/>
</dbReference>
<reference evidence="12 13" key="1">
    <citation type="submission" date="2018-03" db="EMBL/GenBank/DDBJ databases">
        <title>Genome sequencing of Melaminivora sp.</title>
        <authorList>
            <person name="Kim S.-J."/>
            <person name="Heo J."/>
            <person name="Ahn J.-H."/>
            <person name="Kwon S.-W."/>
        </authorList>
    </citation>
    <scope>NUCLEOTIDE SEQUENCE [LARGE SCALE GENOMIC DNA]</scope>
    <source>
        <strain evidence="12 13">SC2-9</strain>
    </source>
</reference>
<feature type="binding site" evidence="10">
    <location>
        <position position="160"/>
    </location>
    <ligand>
        <name>Mn(2+)</name>
        <dbReference type="ChEBI" id="CHEBI:29035"/>
    </ligand>
</feature>
<evidence type="ECO:0000256" key="10">
    <source>
        <dbReference type="HAMAP-Rule" id="MF_01470"/>
    </source>
</evidence>
<keyword evidence="5 10" id="KW-0460">Magnesium</keyword>
<evidence type="ECO:0000256" key="8">
    <source>
        <dbReference type="ARBA" id="ARBA00023211"/>
    </source>
</evidence>
<organism evidence="12 13">
    <name type="scientific">Melaminivora suipulveris</name>
    <dbReference type="NCBI Taxonomy" id="2109913"/>
    <lineage>
        <taxon>Bacteria</taxon>
        <taxon>Pseudomonadati</taxon>
        <taxon>Pseudomonadota</taxon>
        <taxon>Betaproteobacteria</taxon>
        <taxon>Burkholderiales</taxon>
        <taxon>Comamonadaceae</taxon>
        <taxon>Melaminivora</taxon>
    </lineage>
</organism>
<comment type="similarity">
    <text evidence="10">Belongs to the CRISPR-associated endonuclease Cas1 family.</text>
</comment>
<name>A0A2R3QBW1_9BURK</name>
<dbReference type="HAMAP" id="MF_01470">
    <property type="entry name" value="Cas1"/>
    <property type="match status" value="1"/>
</dbReference>
<dbReference type="OrthoDB" id="9803119at2"/>